<dbReference type="AlphaFoldDB" id="A0A1L3JZG7"/>
<gene>
    <name evidence="1" type="ORF">DQL93_01700</name>
</gene>
<protein>
    <submittedName>
        <fullName evidence="1">Uncharacterized protein</fullName>
    </submittedName>
</protein>
<organism evidence="1">
    <name type="scientific">Lactobacillus delbrueckii subsp. lactis</name>
    <dbReference type="NCBI Taxonomy" id="29397"/>
    <lineage>
        <taxon>Bacteria</taxon>
        <taxon>Bacillati</taxon>
        <taxon>Bacillota</taxon>
        <taxon>Bacilli</taxon>
        <taxon>Lactobacillales</taxon>
        <taxon>Lactobacillaceae</taxon>
        <taxon>Lactobacillus</taxon>
    </lineage>
</organism>
<evidence type="ECO:0000313" key="1">
    <source>
        <dbReference type="EMBL" id="AZA15482.1"/>
    </source>
</evidence>
<reference evidence="1" key="1">
    <citation type="submission" date="2018-07" db="EMBL/GenBank/DDBJ databases">
        <authorList>
            <person name="Somerville V."/>
        </authorList>
    </citation>
    <scope>NUCLEOTIDE SEQUENCE</scope>
    <source>
        <strain evidence="1">NWC_2_2</strain>
    </source>
</reference>
<proteinExistence type="predicted"/>
<name>A0A1L3JZG7_LACDL</name>
<sequence>MKLKNRRINFLLCANYYKICQLFFLAKRPLKLLKLFLRRSGFSFKLKNGRILSKFFQGKAVGVYFFRKGAYITW</sequence>
<dbReference type="EMBL" id="CP031023">
    <property type="protein sequence ID" value="AZA15482.1"/>
    <property type="molecule type" value="Genomic_DNA"/>
</dbReference>
<accession>A0A1L3JZG7</accession>